<dbReference type="AlphaFoldDB" id="A0A855MMN1"/>
<dbReference type="EMBL" id="PDVW01000001">
    <property type="protein sequence ID" value="POY51959.1"/>
    <property type="molecule type" value="Genomic_DNA"/>
</dbReference>
<reference evidence="2 3" key="2">
    <citation type="submission" date="2020-11" db="EMBL/GenBank/DDBJ databases">
        <title>Complete genome sequence of Pectobacterium versatile F131.</title>
        <authorList>
            <person name="Shirshikov F.V."/>
            <person name="Miroshnikov K."/>
            <person name="Toshakov S.V."/>
            <person name="Kabanova A.P."/>
            <person name="Barannik A.P."/>
            <person name="Shneider M."/>
            <person name="Ignatov A.N."/>
            <person name="Miroshnikov K.A."/>
            <person name="Mikhailova Y.V."/>
            <person name="Shelenkov A."/>
            <person name="Yanushevich Y.G."/>
            <person name="Evseev P.V."/>
        </authorList>
    </citation>
    <scope>NUCLEOTIDE SEQUENCE [LARGE SCALE GENOMIC DNA]</scope>
    <source>
        <strain evidence="2 3">F131</strain>
    </source>
</reference>
<dbReference type="SUPFAM" id="SSF53163">
    <property type="entry name" value="HybD-like"/>
    <property type="match status" value="1"/>
</dbReference>
<dbReference type="CDD" id="cd06067">
    <property type="entry name" value="H2MP_MemB-H2evol"/>
    <property type="match status" value="1"/>
</dbReference>
<dbReference type="EC" id="3.4.23.51" evidence="2"/>
<protein>
    <submittedName>
        <fullName evidence="1">Hydrogenase 3 maturation endopeptidase HyCI</fullName>
        <ecNumber evidence="1">3.4.-.-</ecNumber>
    </submittedName>
    <submittedName>
        <fullName evidence="2">Hydrogenase maturation peptidase HycI</fullName>
        <ecNumber evidence="2">3.4.23.51</ecNumber>
    </submittedName>
</protein>
<dbReference type="NCBIfam" id="TIGR00072">
    <property type="entry name" value="hydrog_prot"/>
    <property type="match status" value="1"/>
</dbReference>
<dbReference type="EMBL" id="CP065030">
    <property type="protein sequence ID" value="QPK16848.1"/>
    <property type="molecule type" value="Genomic_DNA"/>
</dbReference>
<proteinExistence type="predicted"/>
<evidence type="ECO:0000313" key="2">
    <source>
        <dbReference type="EMBL" id="QPK16848.1"/>
    </source>
</evidence>
<evidence type="ECO:0000313" key="3">
    <source>
        <dbReference type="Proteomes" id="UP000237284"/>
    </source>
</evidence>
<accession>A0A855MMN1</accession>
<gene>
    <name evidence="2" type="primary">hycI</name>
    <name evidence="1" type="ORF">F131LOC_00151</name>
    <name evidence="2" type="ORF">F131LOC_005660</name>
</gene>
<dbReference type="InterPro" id="IPR000671">
    <property type="entry name" value="Peptidase_A31"/>
</dbReference>
<organism evidence="1">
    <name type="scientific">Pectobacterium versatile</name>
    <dbReference type="NCBI Taxonomy" id="2488639"/>
    <lineage>
        <taxon>Bacteria</taxon>
        <taxon>Pseudomonadati</taxon>
        <taxon>Pseudomonadota</taxon>
        <taxon>Gammaproteobacteria</taxon>
        <taxon>Enterobacterales</taxon>
        <taxon>Pectobacteriaceae</taxon>
        <taxon>Pectobacterium</taxon>
    </lineage>
</organism>
<dbReference type="InterPro" id="IPR004420">
    <property type="entry name" value="Pept_A31_hyd_mat_HycI"/>
</dbReference>
<name>A0A855MMN1_9GAMM</name>
<dbReference type="GO" id="GO:0008047">
    <property type="term" value="F:enzyme activator activity"/>
    <property type="evidence" value="ECO:0007669"/>
    <property type="project" value="InterPro"/>
</dbReference>
<keyword evidence="1" id="KW-0378">Hydrolase</keyword>
<dbReference type="EC" id="3.4.-.-" evidence="1"/>
<dbReference type="NCBIfam" id="TIGR00142">
    <property type="entry name" value="hycI"/>
    <property type="match status" value="1"/>
</dbReference>
<dbReference type="Gene3D" id="3.40.50.1450">
    <property type="entry name" value="HybD-like"/>
    <property type="match status" value="1"/>
</dbReference>
<dbReference type="PANTHER" id="PTHR30302">
    <property type="entry name" value="HYDROGENASE 1 MATURATION PROTEASE"/>
    <property type="match status" value="1"/>
</dbReference>
<dbReference type="InterPro" id="IPR023430">
    <property type="entry name" value="Pept_HybD-like_dom_sf"/>
</dbReference>
<reference evidence="1" key="1">
    <citation type="submission" date="2017-12" db="EMBL/GenBank/DDBJ databases">
        <title>First report on the novel genomospecies/subspecies of Pectobacterium carotovorum in Russia.</title>
        <authorList>
            <person name="Shirshikov F.V."/>
            <person name="Miroshnikov K."/>
            <person name="Toshakov S.V."/>
            <person name="Kabanova A.P."/>
            <person name="Barannik A.P."/>
            <person name="Shneider M."/>
            <person name="Ignatov A.N."/>
            <person name="Miroshnikov K.A."/>
        </authorList>
    </citation>
    <scope>NUCLEOTIDE SEQUENCE [LARGE SCALE GENOMIC DNA]</scope>
    <source>
        <strain evidence="1">F131</strain>
    </source>
</reference>
<dbReference type="GO" id="GO:0016485">
    <property type="term" value="P:protein processing"/>
    <property type="evidence" value="ECO:0007669"/>
    <property type="project" value="TreeGrafter"/>
</dbReference>
<dbReference type="Proteomes" id="UP000237284">
    <property type="component" value="Chromosome"/>
</dbReference>
<sequence>MTDSTPNILLAVGNTMMGDDGAGPLLADMMSANPVVGWLPIDGGATPENVAHHIQALHPNRVLIVDAADMGLMPGDVRLIDPDDIAEMFIMSTHNMPLSFLIERLKETVPDVIFLGIQPDIVGFYYPMTEKVRQAVETVYHQLTEWEGNGPFAQLTVEET</sequence>
<dbReference type="RefSeq" id="WP_103970647.1">
    <property type="nucleotide sequence ID" value="NZ_CP065030.1"/>
</dbReference>
<dbReference type="Pfam" id="PF01750">
    <property type="entry name" value="HycI"/>
    <property type="match status" value="1"/>
</dbReference>
<dbReference type="GO" id="GO:0004175">
    <property type="term" value="F:endopeptidase activity"/>
    <property type="evidence" value="ECO:0007669"/>
    <property type="project" value="TreeGrafter"/>
</dbReference>
<dbReference type="PANTHER" id="PTHR30302:SF4">
    <property type="entry name" value="HYDROGENASE 3 MATURATION PROTEASE"/>
    <property type="match status" value="1"/>
</dbReference>
<evidence type="ECO:0000313" key="1">
    <source>
        <dbReference type="EMBL" id="POY51959.1"/>
    </source>
</evidence>
<dbReference type="PRINTS" id="PR00446">
    <property type="entry name" value="HYDRGNUPTAKE"/>
</dbReference>